<dbReference type="Proteomes" id="UP000823674">
    <property type="component" value="Chromosome A04"/>
</dbReference>
<feature type="domain" description="Leucine-rich repeat-containing N-terminal plant-type" evidence="14">
    <location>
        <begin position="38"/>
        <end position="80"/>
    </location>
</feature>
<feature type="chain" id="PRO_5046339921" description="Leucine-rich repeat-containing N-terminal plant-type domain-containing protein" evidence="13">
    <location>
        <begin position="32"/>
        <end position="1038"/>
    </location>
</feature>
<keyword evidence="4" id="KW-0433">Leucine-rich repeat</keyword>
<evidence type="ECO:0000256" key="2">
    <source>
        <dbReference type="ARBA" id="ARBA00009592"/>
    </source>
</evidence>
<evidence type="ECO:0000256" key="10">
    <source>
        <dbReference type="ARBA" id="ARBA00023170"/>
    </source>
</evidence>
<dbReference type="InterPro" id="IPR046956">
    <property type="entry name" value="RLP23-like"/>
</dbReference>
<evidence type="ECO:0000256" key="1">
    <source>
        <dbReference type="ARBA" id="ARBA00004251"/>
    </source>
</evidence>
<dbReference type="Pfam" id="PF00560">
    <property type="entry name" value="LRR_1"/>
    <property type="match status" value="4"/>
</dbReference>
<evidence type="ECO:0000256" key="13">
    <source>
        <dbReference type="SAM" id="SignalP"/>
    </source>
</evidence>
<evidence type="ECO:0000256" key="8">
    <source>
        <dbReference type="ARBA" id="ARBA00022989"/>
    </source>
</evidence>
<dbReference type="InterPro" id="IPR032675">
    <property type="entry name" value="LRR_dom_sf"/>
</dbReference>
<evidence type="ECO:0000256" key="7">
    <source>
        <dbReference type="ARBA" id="ARBA00022737"/>
    </source>
</evidence>
<comment type="similarity">
    <text evidence="2">Belongs to the RLP family.</text>
</comment>
<keyword evidence="3" id="KW-1003">Cell membrane</keyword>
<gene>
    <name evidence="16" type="primary">A04p010520.1_BraROA</name>
    <name evidence="16" type="ORF">IGI04_015050</name>
</gene>
<keyword evidence="11" id="KW-0325">Glycoprotein</keyword>
<keyword evidence="5 12" id="KW-0812">Transmembrane</keyword>
<evidence type="ECO:0000256" key="6">
    <source>
        <dbReference type="ARBA" id="ARBA00022729"/>
    </source>
</evidence>
<accession>A0ABQ7MNY0</accession>
<proteinExistence type="inferred from homology"/>
<evidence type="ECO:0000256" key="3">
    <source>
        <dbReference type="ARBA" id="ARBA00022475"/>
    </source>
</evidence>
<protein>
    <recommendedName>
        <fullName evidence="18">Leucine-rich repeat-containing N-terminal plant-type domain-containing protein</fullName>
    </recommendedName>
</protein>
<dbReference type="PANTHER" id="PTHR48061">
    <property type="entry name" value="LEUCINE-RICH REPEAT RECEPTOR PROTEIN KINASE EMS1-LIKE-RELATED"/>
    <property type="match status" value="1"/>
</dbReference>
<name>A0ABQ7MNY0_BRACM</name>
<keyword evidence="8 12" id="KW-1133">Transmembrane helix</keyword>
<keyword evidence="9 12" id="KW-0472">Membrane</keyword>
<feature type="signal peptide" evidence="13">
    <location>
        <begin position="1"/>
        <end position="31"/>
    </location>
</feature>
<feature type="domain" description="Disease resistance R13L4/SHOC-2-like LRR" evidence="15">
    <location>
        <begin position="104"/>
        <end position="362"/>
    </location>
</feature>
<dbReference type="EMBL" id="JADBGQ010000004">
    <property type="protein sequence ID" value="KAG5400443.1"/>
    <property type="molecule type" value="Genomic_DNA"/>
</dbReference>
<evidence type="ECO:0000313" key="16">
    <source>
        <dbReference type="EMBL" id="KAG5400443.1"/>
    </source>
</evidence>
<evidence type="ECO:0000256" key="11">
    <source>
        <dbReference type="ARBA" id="ARBA00023180"/>
    </source>
</evidence>
<evidence type="ECO:0000256" key="9">
    <source>
        <dbReference type="ARBA" id="ARBA00023136"/>
    </source>
</evidence>
<dbReference type="InterPro" id="IPR003591">
    <property type="entry name" value="Leu-rich_rpt_typical-subtyp"/>
</dbReference>
<evidence type="ECO:0000313" key="17">
    <source>
        <dbReference type="Proteomes" id="UP000823674"/>
    </source>
</evidence>
<dbReference type="Pfam" id="PF23598">
    <property type="entry name" value="LRR_14"/>
    <property type="match status" value="1"/>
</dbReference>
<evidence type="ECO:0000259" key="15">
    <source>
        <dbReference type="Pfam" id="PF23598"/>
    </source>
</evidence>
<sequence length="1038" mass="115717">MHSCSERKMMMIWSLCLIFSLFNSLLIFASPAKQLCRSDQKNALLEFKSEFHFNGIAANEKTQRWTNTTDCCSWDGISCDIKTGNVVELNLWGSSLNGSLRSNSSLFRLQHLQSLNLSSNNLAGILPDSIGNFKYLKVLKLYGCSFFGNIPSSLGNLSYLTHLDLDGNDFTGELPESLSNLHQLTKLLLASSKLTGNFHHALLNLSELTAIDFSSNQFEGMLPSNMSSFSKLEYFDMSVNSFSGPIPSSLFMIPSLTRLNLEKNIFSGPVEIGNISSPSKLQELSLGGNNLNGTIPGSISKLVGLSYLDLSFWDTERGLVDFSIFLHLKSLTLLDISHLNTRSMLDLSLFSNFASLTLLHLSGNNLHISSTLHLPSPIGSLGLSSCNISEFPKFLRTQTGLFFLNISANQFQGHIPEWLWRLPGLGYLDISQNSFSGFEGASDVIQRSLIEMLDISSNSFQDPFPLLPNSTRIILASDNQFSGNIPTKICELLALETLVLTNNNFSGSLPRCFENFNTTLFVLHLRNNSLSGNIPEEFFSVSLISLDVGRNKLSGELPRSLINCTKLEFLNVEDNEISDTFPFWLRMLPSLQILVLRSNRFHGPIFSPGDSLSFPKLRIFDISENLFTGVLPLDYFAGWSTMSSVVYIAYDKLHRFIGFTFSNYHKSVVLANKGSKMELLGSSFRIYKTIDVSGNRLEVLVFASPAKNLCRPDQRDALWDFKNDFIVQKDDRLSYSNPKTESWRNNTDCCSWDGVRCYLQTGNVVELNLWGSFLSGPLRSNSSLFRLQHLEILNLGSNPNLYGNIPSSLGNLSYLTDLVLSDCGFTGELPDSMGNLNRLIDLRLYNNKLHGNFPLFLLNLSDITQISLSSNNFIGDIPQSIGLLKELVVLNMHGPGHIPPSLSNLTNLQSLDLSRNRLFGTIPPDLEKLTFLAWMNFSNNMLEGLIPQGTQIQSQNSSSFAQNPGLCGAPLKRSCSEGAEEARKQEKENEEKEEKDQVLSWIAAAIGYGPGVFCGFVIGHILSSYRHDWLMRIFRSFA</sequence>
<evidence type="ECO:0000256" key="4">
    <source>
        <dbReference type="ARBA" id="ARBA00022614"/>
    </source>
</evidence>
<comment type="subcellular location">
    <subcellularLocation>
        <location evidence="1">Cell membrane</location>
        <topology evidence="1">Single-pass type I membrane protein</topology>
    </subcellularLocation>
</comment>
<dbReference type="Pfam" id="PF08263">
    <property type="entry name" value="LRRNT_2"/>
    <property type="match status" value="2"/>
</dbReference>
<keyword evidence="10" id="KW-0675">Receptor</keyword>
<dbReference type="InterPro" id="IPR055414">
    <property type="entry name" value="LRR_R13L4/SHOC2-like"/>
</dbReference>
<keyword evidence="17" id="KW-1185">Reference proteome</keyword>
<organism evidence="16 17">
    <name type="scientific">Brassica rapa subsp. trilocularis</name>
    <dbReference type="NCBI Taxonomy" id="1813537"/>
    <lineage>
        <taxon>Eukaryota</taxon>
        <taxon>Viridiplantae</taxon>
        <taxon>Streptophyta</taxon>
        <taxon>Embryophyta</taxon>
        <taxon>Tracheophyta</taxon>
        <taxon>Spermatophyta</taxon>
        <taxon>Magnoliopsida</taxon>
        <taxon>eudicotyledons</taxon>
        <taxon>Gunneridae</taxon>
        <taxon>Pentapetalae</taxon>
        <taxon>rosids</taxon>
        <taxon>malvids</taxon>
        <taxon>Brassicales</taxon>
        <taxon>Brassicaceae</taxon>
        <taxon>Brassiceae</taxon>
        <taxon>Brassica</taxon>
    </lineage>
</organism>
<keyword evidence="6 13" id="KW-0732">Signal</keyword>
<evidence type="ECO:0000256" key="12">
    <source>
        <dbReference type="SAM" id="Phobius"/>
    </source>
</evidence>
<comment type="caution">
    <text evidence="16">The sequence shown here is derived from an EMBL/GenBank/DDBJ whole genome shotgun (WGS) entry which is preliminary data.</text>
</comment>
<evidence type="ECO:0000259" key="14">
    <source>
        <dbReference type="Pfam" id="PF08263"/>
    </source>
</evidence>
<dbReference type="InterPro" id="IPR013210">
    <property type="entry name" value="LRR_N_plant-typ"/>
</dbReference>
<dbReference type="SUPFAM" id="SSF52058">
    <property type="entry name" value="L domain-like"/>
    <property type="match status" value="3"/>
</dbReference>
<keyword evidence="7" id="KW-0677">Repeat</keyword>
<evidence type="ECO:0000256" key="5">
    <source>
        <dbReference type="ARBA" id="ARBA00022692"/>
    </source>
</evidence>
<dbReference type="InterPro" id="IPR001611">
    <property type="entry name" value="Leu-rich_rpt"/>
</dbReference>
<dbReference type="PROSITE" id="PS51450">
    <property type="entry name" value="LRR"/>
    <property type="match status" value="1"/>
</dbReference>
<dbReference type="PANTHER" id="PTHR48061:SF12">
    <property type="entry name" value="DISEASE RESISTANCE LIKE PROTEIN"/>
    <property type="match status" value="1"/>
</dbReference>
<dbReference type="Gene3D" id="3.80.10.10">
    <property type="entry name" value="Ribonuclease Inhibitor"/>
    <property type="match status" value="4"/>
</dbReference>
<dbReference type="SMART" id="SM00369">
    <property type="entry name" value="LRR_TYP"/>
    <property type="match status" value="5"/>
</dbReference>
<feature type="domain" description="Leucine-rich repeat-containing N-terminal plant-type" evidence="14">
    <location>
        <begin position="712"/>
        <end position="757"/>
    </location>
</feature>
<evidence type="ECO:0008006" key="18">
    <source>
        <dbReference type="Google" id="ProtNLM"/>
    </source>
</evidence>
<feature type="transmembrane region" description="Helical" evidence="12">
    <location>
        <begin position="998"/>
        <end position="1022"/>
    </location>
</feature>
<reference evidence="16 17" key="1">
    <citation type="submission" date="2021-03" db="EMBL/GenBank/DDBJ databases">
        <authorList>
            <person name="King G.J."/>
            <person name="Bancroft I."/>
            <person name="Baten A."/>
            <person name="Bloomfield J."/>
            <person name="Borpatragohain P."/>
            <person name="He Z."/>
            <person name="Irish N."/>
            <person name="Irwin J."/>
            <person name="Liu K."/>
            <person name="Mauleon R.P."/>
            <person name="Moore J."/>
            <person name="Morris R."/>
            <person name="Ostergaard L."/>
            <person name="Wang B."/>
            <person name="Wells R."/>
        </authorList>
    </citation>
    <scope>NUCLEOTIDE SEQUENCE [LARGE SCALE GENOMIC DNA]</scope>
    <source>
        <strain evidence="16">R-o-18</strain>
        <tissue evidence="16">Leaf</tissue>
    </source>
</reference>